<dbReference type="OrthoDB" id="10564153at2759"/>
<organism evidence="2 3">
    <name type="scientific">Pyronema omphalodes (strain CBS 100304)</name>
    <name type="common">Pyronema confluens</name>
    <dbReference type="NCBI Taxonomy" id="1076935"/>
    <lineage>
        <taxon>Eukaryota</taxon>
        <taxon>Fungi</taxon>
        <taxon>Dikarya</taxon>
        <taxon>Ascomycota</taxon>
        <taxon>Pezizomycotina</taxon>
        <taxon>Pezizomycetes</taxon>
        <taxon>Pezizales</taxon>
        <taxon>Pyronemataceae</taxon>
        <taxon>Pyronema</taxon>
    </lineage>
</organism>
<feature type="transmembrane region" description="Helical" evidence="1">
    <location>
        <begin position="176"/>
        <end position="197"/>
    </location>
</feature>
<evidence type="ECO:0000313" key="2">
    <source>
        <dbReference type="EMBL" id="CCX07964.1"/>
    </source>
</evidence>
<reference evidence="2 3" key="1">
    <citation type="journal article" date="2013" name="PLoS Genet.">
        <title>The genome and development-dependent transcriptomes of Pyronema confluens: a window into fungal evolution.</title>
        <authorList>
            <person name="Traeger S."/>
            <person name="Altegoer F."/>
            <person name="Freitag M."/>
            <person name="Gabaldon T."/>
            <person name="Kempken F."/>
            <person name="Kumar A."/>
            <person name="Marcet-Houben M."/>
            <person name="Poggeler S."/>
            <person name="Stajich J.E."/>
            <person name="Nowrousian M."/>
        </authorList>
    </citation>
    <scope>NUCLEOTIDE SEQUENCE [LARGE SCALE GENOMIC DNA]</scope>
    <source>
        <strain evidence="3">CBS 100304</strain>
        <tissue evidence="2">Vegetative mycelium</tissue>
    </source>
</reference>
<keyword evidence="1" id="KW-1133">Transmembrane helix</keyword>
<dbReference type="EMBL" id="HF935383">
    <property type="protein sequence ID" value="CCX07964.1"/>
    <property type="molecule type" value="Genomic_DNA"/>
</dbReference>
<sequence length="307" mass="34968">MLSPHPSKASMSEGFYSFYPRLLSSSLDFCTKLSKTQLDDLLTSPWFILAGDFIFHFLLNSLDTPILHSYSTQVLQWSTTTPIPELIKFCILFPCYLLFYLFFRHIIILLLAIPFALCNYIYSRLPLCLRNHLSILSYRAPLNLFPPNEPALTLTPFTILNRSLSAITVLLRHPPLYWSFFVFPALFLVRGNNLWYLSQLDDECIPCTGLLLPGQMKYIVAYSLMPVFGWLMVRGIFGIHWEHGMKDTVYDWWKGLRTSAWVSAHGTVVVTVVVVMRWGVLTVHHGLTGIAAPFVDSCVDGAHRGGI</sequence>
<keyword evidence="3" id="KW-1185">Reference proteome</keyword>
<feature type="transmembrane region" description="Helical" evidence="1">
    <location>
        <begin position="97"/>
        <end position="122"/>
    </location>
</feature>
<feature type="transmembrane region" description="Helical" evidence="1">
    <location>
        <begin position="218"/>
        <end position="241"/>
    </location>
</feature>
<proteinExistence type="predicted"/>
<name>U4L092_PYROM</name>
<accession>U4L092</accession>
<dbReference type="AlphaFoldDB" id="U4L092"/>
<evidence type="ECO:0000313" key="3">
    <source>
        <dbReference type="Proteomes" id="UP000018144"/>
    </source>
</evidence>
<keyword evidence="1" id="KW-0472">Membrane</keyword>
<gene>
    <name evidence="2" type="ORF">PCON_07553</name>
</gene>
<evidence type="ECO:0000256" key="1">
    <source>
        <dbReference type="SAM" id="Phobius"/>
    </source>
</evidence>
<feature type="transmembrane region" description="Helical" evidence="1">
    <location>
        <begin position="261"/>
        <end position="280"/>
    </location>
</feature>
<dbReference type="Proteomes" id="UP000018144">
    <property type="component" value="Unassembled WGS sequence"/>
</dbReference>
<protein>
    <submittedName>
        <fullName evidence="2">Uncharacterized protein</fullName>
    </submittedName>
</protein>
<keyword evidence="1" id="KW-0812">Transmembrane</keyword>